<organism evidence="1">
    <name type="scientific">Arion vulgaris</name>
    <dbReference type="NCBI Taxonomy" id="1028688"/>
    <lineage>
        <taxon>Eukaryota</taxon>
        <taxon>Metazoa</taxon>
        <taxon>Spiralia</taxon>
        <taxon>Lophotrochozoa</taxon>
        <taxon>Mollusca</taxon>
        <taxon>Gastropoda</taxon>
        <taxon>Heterobranchia</taxon>
        <taxon>Euthyneura</taxon>
        <taxon>Panpulmonata</taxon>
        <taxon>Eupulmonata</taxon>
        <taxon>Stylommatophora</taxon>
        <taxon>Helicina</taxon>
        <taxon>Arionoidea</taxon>
        <taxon>Arionidae</taxon>
        <taxon>Arion</taxon>
    </lineage>
</organism>
<accession>A0A0B7B5C0</accession>
<gene>
    <name evidence="1" type="primary">ORF159305</name>
</gene>
<dbReference type="EMBL" id="HACG01040591">
    <property type="protein sequence ID" value="CEK87456.1"/>
    <property type="molecule type" value="Transcribed_RNA"/>
</dbReference>
<dbReference type="AlphaFoldDB" id="A0A0B7B5C0"/>
<name>A0A0B7B5C0_9EUPU</name>
<evidence type="ECO:0000313" key="1">
    <source>
        <dbReference type="EMBL" id="CEK87456.1"/>
    </source>
</evidence>
<reference evidence="1" key="1">
    <citation type="submission" date="2014-12" db="EMBL/GenBank/DDBJ databases">
        <title>Insight into the proteome of Arion vulgaris.</title>
        <authorList>
            <person name="Aradska J."/>
            <person name="Bulat T."/>
            <person name="Smidak R."/>
            <person name="Sarate P."/>
            <person name="Gangsoo J."/>
            <person name="Sialana F."/>
            <person name="Bilban M."/>
            <person name="Lubec G."/>
        </authorList>
    </citation>
    <scope>NUCLEOTIDE SEQUENCE</scope>
    <source>
        <tissue evidence="1">Skin</tissue>
    </source>
</reference>
<sequence>MSFQNKQTVHQWRQLFNAKVDWSSMSYASRGNGWDSSLMTVDGKRRSGCKMEIWRTMEKEEEETKYSRKFTVNIKTGKMFKDIVKIPQNTKLKIVIK</sequence>
<protein>
    <submittedName>
        <fullName evidence="1">Uncharacterized protein</fullName>
    </submittedName>
</protein>
<proteinExistence type="predicted"/>